<dbReference type="EMBL" id="MU157851">
    <property type="protein sequence ID" value="KAF9528672.1"/>
    <property type="molecule type" value="Genomic_DNA"/>
</dbReference>
<dbReference type="Proteomes" id="UP000807306">
    <property type="component" value="Unassembled WGS sequence"/>
</dbReference>
<accession>A0A9P6EGX3</accession>
<keyword evidence="2" id="KW-1185">Reference proteome</keyword>
<protein>
    <submittedName>
        <fullName evidence="1">Uncharacterized protein</fullName>
    </submittedName>
</protein>
<evidence type="ECO:0000313" key="1">
    <source>
        <dbReference type="EMBL" id="KAF9528672.1"/>
    </source>
</evidence>
<evidence type="ECO:0000313" key="2">
    <source>
        <dbReference type="Proteomes" id="UP000807306"/>
    </source>
</evidence>
<reference evidence="1" key="1">
    <citation type="submission" date="2020-11" db="EMBL/GenBank/DDBJ databases">
        <authorList>
            <consortium name="DOE Joint Genome Institute"/>
            <person name="Ahrendt S."/>
            <person name="Riley R."/>
            <person name="Andreopoulos W."/>
            <person name="Labutti K."/>
            <person name="Pangilinan J."/>
            <person name="Ruiz-Duenas F.J."/>
            <person name="Barrasa J.M."/>
            <person name="Sanchez-Garcia M."/>
            <person name="Camarero S."/>
            <person name="Miyauchi S."/>
            <person name="Serrano A."/>
            <person name="Linde D."/>
            <person name="Babiker R."/>
            <person name="Drula E."/>
            <person name="Ayuso-Fernandez I."/>
            <person name="Pacheco R."/>
            <person name="Padilla G."/>
            <person name="Ferreira P."/>
            <person name="Barriuso J."/>
            <person name="Kellner H."/>
            <person name="Castanera R."/>
            <person name="Alfaro M."/>
            <person name="Ramirez L."/>
            <person name="Pisabarro A.G."/>
            <person name="Kuo A."/>
            <person name="Tritt A."/>
            <person name="Lipzen A."/>
            <person name="He G."/>
            <person name="Yan M."/>
            <person name="Ng V."/>
            <person name="Cullen D."/>
            <person name="Martin F."/>
            <person name="Rosso M.-N."/>
            <person name="Henrissat B."/>
            <person name="Hibbett D."/>
            <person name="Martinez A.T."/>
            <person name="Grigoriev I.V."/>
        </authorList>
    </citation>
    <scope>NUCLEOTIDE SEQUENCE</scope>
    <source>
        <strain evidence="1">CBS 506.95</strain>
    </source>
</reference>
<dbReference type="AlphaFoldDB" id="A0A9P6EGX3"/>
<organism evidence="1 2">
    <name type="scientific">Crepidotus variabilis</name>
    <dbReference type="NCBI Taxonomy" id="179855"/>
    <lineage>
        <taxon>Eukaryota</taxon>
        <taxon>Fungi</taxon>
        <taxon>Dikarya</taxon>
        <taxon>Basidiomycota</taxon>
        <taxon>Agaricomycotina</taxon>
        <taxon>Agaricomycetes</taxon>
        <taxon>Agaricomycetidae</taxon>
        <taxon>Agaricales</taxon>
        <taxon>Agaricineae</taxon>
        <taxon>Crepidotaceae</taxon>
        <taxon>Crepidotus</taxon>
    </lineage>
</organism>
<gene>
    <name evidence="1" type="ORF">CPB83DRAFT_733142</name>
</gene>
<proteinExistence type="predicted"/>
<feature type="non-terminal residue" evidence="1">
    <location>
        <position position="1"/>
    </location>
</feature>
<name>A0A9P6EGX3_9AGAR</name>
<comment type="caution">
    <text evidence="1">The sequence shown here is derived from an EMBL/GenBank/DDBJ whole genome shotgun (WGS) entry which is preliminary data.</text>
</comment>
<sequence>PLRQTCHTFTSIDYIAYRERCTTILRYPRARAALMHGADMWRLAMNNVPWELVFQGPAGQPDSVDGRVVVQDEKTGMELVDDTLSEKEQDCLCGTYVLPTGKGDQTALVSWYMPPTLKEKAAENLGRWSSFSE</sequence>
<feature type="non-terminal residue" evidence="1">
    <location>
        <position position="133"/>
    </location>
</feature>
<dbReference type="OrthoDB" id="3270336at2759"/>